<comment type="caution">
    <text evidence="8">The sequence shown here is derived from an EMBL/GenBank/DDBJ whole genome shotgun (WGS) entry which is preliminary data.</text>
</comment>
<dbReference type="GO" id="GO:0042780">
    <property type="term" value="P:tRNA 3'-end processing"/>
    <property type="evidence" value="ECO:0007669"/>
    <property type="project" value="UniProtKB-UniRule"/>
</dbReference>
<dbReference type="NCBIfam" id="TIGR01388">
    <property type="entry name" value="rnd"/>
    <property type="match status" value="1"/>
</dbReference>
<protein>
    <recommendedName>
        <fullName evidence="6">Ribonuclease D</fullName>
        <shortName evidence="6">RNase D</shortName>
        <ecNumber evidence="6">3.1.13.5</ecNumber>
    </recommendedName>
</protein>
<feature type="domain" description="HRDC" evidence="7">
    <location>
        <begin position="220"/>
        <end position="301"/>
    </location>
</feature>
<dbReference type="GO" id="GO:0003676">
    <property type="term" value="F:nucleic acid binding"/>
    <property type="evidence" value="ECO:0007669"/>
    <property type="project" value="InterPro"/>
</dbReference>
<dbReference type="InterPro" id="IPR012337">
    <property type="entry name" value="RNaseH-like_sf"/>
</dbReference>
<dbReference type="Gene3D" id="1.10.150.80">
    <property type="entry name" value="HRDC domain"/>
    <property type="match status" value="1"/>
</dbReference>
<keyword evidence="3 6" id="KW-0540">Nuclease</keyword>
<evidence type="ECO:0000259" key="7">
    <source>
        <dbReference type="PROSITE" id="PS50967"/>
    </source>
</evidence>
<reference evidence="8 9" key="1">
    <citation type="journal article" date="2014" name="Int. J. Syst. Evol. Microbiol.">
        <title>Complete genome sequence of Corynebacterium casei LMG S-19264T (=DSM 44701T), isolated from a smear-ripened cheese.</title>
        <authorList>
            <consortium name="US DOE Joint Genome Institute (JGI-PGF)"/>
            <person name="Walter F."/>
            <person name="Albersmeier A."/>
            <person name="Kalinowski J."/>
            <person name="Ruckert C."/>
        </authorList>
    </citation>
    <scope>NUCLEOTIDE SEQUENCE [LARGE SCALE GENOMIC DNA]</scope>
    <source>
        <strain evidence="8 9">CGMCC 1.16330</strain>
    </source>
</reference>
<comment type="cofactor">
    <cofactor evidence="6">
        <name>a divalent metal cation</name>
        <dbReference type="ChEBI" id="CHEBI:60240"/>
    </cofactor>
</comment>
<comment type="catalytic activity">
    <reaction evidence="6">
        <text>Exonucleolytic cleavage that removes extra residues from the 3'-terminus of tRNA to produce 5'-mononucleotides.</text>
        <dbReference type="EC" id="3.1.13.5"/>
    </reaction>
</comment>
<dbReference type="InterPro" id="IPR002562">
    <property type="entry name" value="3'-5'_exonuclease_dom"/>
</dbReference>
<dbReference type="PANTHER" id="PTHR47649">
    <property type="entry name" value="RIBONUCLEASE D"/>
    <property type="match status" value="1"/>
</dbReference>
<keyword evidence="4 6" id="KW-0378">Hydrolase</keyword>
<dbReference type="PROSITE" id="PS50967">
    <property type="entry name" value="HRDC"/>
    <property type="match status" value="1"/>
</dbReference>
<evidence type="ECO:0000313" key="9">
    <source>
        <dbReference type="Proteomes" id="UP000597507"/>
    </source>
</evidence>
<dbReference type="EMBL" id="BMKS01000007">
    <property type="protein sequence ID" value="GGG37109.1"/>
    <property type="molecule type" value="Genomic_DNA"/>
</dbReference>
<keyword evidence="1 6" id="KW-0963">Cytoplasm</keyword>
<dbReference type="InterPro" id="IPR036397">
    <property type="entry name" value="RNaseH_sf"/>
</dbReference>
<evidence type="ECO:0000256" key="5">
    <source>
        <dbReference type="ARBA" id="ARBA00022839"/>
    </source>
</evidence>
<proteinExistence type="inferred from homology"/>
<evidence type="ECO:0000313" key="8">
    <source>
        <dbReference type="EMBL" id="GGG37109.1"/>
    </source>
</evidence>
<dbReference type="GO" id="GO:0000166">
    <property type="term" value="F:nucleotide binding"/>
    <property type="evidence" value="ECO:0007669"/>
    <property type="project" value="InterPro"/>
</dbReference>
<dbReference type="GO" id="GO:0008408">
    <property type="term" value="F:3'-5' exonuclease activity"/>
    <property type="evidence" value="ECO:0007669"/>
    <property type="project" value="InterPro"/>
</dbReference>
<organism evidence="8 9">
    <name type="scientific">Caldovatus sediminis</name>
    <dbReference type="NCBI Taxonomy" id="2041189"/>
    <lineage>
        <taxon>Bacteria</taxon>
        <taxon>Pseudomonadati</taxon>
        <taxon>Pseudomonadota</taxon>
        <taxon>Alphaproteobacteria</taxon>
        <taxon>Acetobacterales</taxon>
        <taxon>Roseomonadaceae</taxon>
        <taxon>Caldovatus</taxon>
    </lineage>
</organism>
<name>A0A8J3EBH0_9PROT</name>
<evidence type="ECO:0000256" key="6">
    <source>
        <dbReference type="HAMAP-Rule" id="MF_01899"/>
    </source>
</evidence>
<dbReference type="InterPro" id="IPR006292">
    <property type="entry name" value="RNase_D"/>
</dbReference>
<dbReference type="InterPro" id="IPR051086">
    <property type="entry name" value="RNase_D-like"/>
</dbReference>
<dbReference type="SMART" id="SM00341">
    <property type="entry name" value="HRDC"/>
    <property type="match status" value="1"/>
</dbReference>
<dbReference type="CDD" id="cd06142">
    <property type="entry name" value="RNaseD_exo"/>
    <property type="match status" value="1"/>
</dbReference>
<sequence length="395" mass="42741">MSRRPPHATEPAPTLVTATDDLAALCGRLRTERFVAVDTEFMRERTYWPELCVVQLAGERDVAVIDVLAPGLDLAPLGGLLADPAVTKVFHAARQDVEIFLLKFGFVPAPLFDTQVAAMVAGFGDQVSYDALARALAGAHIDKAHRFSDWSARPLSPAQIAYAASDVTHLRRIYTALTARLEREGRLDWVAEEMAVLADPATYRTDPETAWERLRPRTTNRRFLGVLRAVAAWREREAQRINIPRQRLVKDETLLEIAATAPETPADLARARGITEGFAKGKTGASLLAAVRAAKELPESDLPEAPRERGGPAPSPALVALLKVLLAAKSEESHVAPKLLASSEDLDRLAAGDGADIPALHGWRRAVFGEAALALKAGRLALGVEGRRVKLIPVG</sequence>
<dbReference type="HAMAP" id="MF_01899">
    <property type="entry name" value="RNase_D"/>
    <property type="match status" value="1"/>
</dbReference>
<dbReference type="GO" id="GO:0005737">
    <property type="term" value="C:cytoplasm"/>
    <property type="evidence" value="ECO:0007669"/>
    <property type="project" value="UniProtKB-SubCell"/>
</dbReference>
<dbReference type="SMART" id="SM00474">
    <property type="entry name" value="35EXOc"/>
    <property type="match status" value="1"/>
</dbReference>
<accession>A0A8J3EBH0</accession>
<dbReference type="GO" id="GO:0033890">
    <property type="term" value="F:ribonuclease D activity"/>
    <property type="evidence" value="ECO:0007669"/>
    <property type="project" value="UniProtKB-UniRule"/>
</dbReference>
<dbReference type="SUPFAM" id="SSF47819">
    <property type="entry name" value="HRDC-like"/>
    <property type="match status" value="2"/>
</dbReference>
<keyword evidence="9" id="KW-1185">Reference proteome</keyword>
<dbReference type="InterPro" id="IPR002121">
    <property type="entry name" value="HRDC_dom"/>
</dbReference>
<comment type="function">
    <text evidence="6">Exonuclease involved in the 3' processing of various precursor tRNAs. Initiates hydrolysis at the 3'-terminus of an RNA molecule and releases 5'-mononucleotides.</text>
</comment>
<comment type="subcellular location">
    <subcellularLocation>
        <location evidence="6">Cytoplasm</location>
    </subcellularLocation>
</comment>
<gene>
    <name evidence="6 8" type="primary">rnd</name>
    <name evidence="8" type="ORF">GCM10010964_26160</name>
</gene>
<dbReference type="PANTHER" id="PTHR47649:SF1">
    <property type="entry name" value="RIBONUCLEASE D"/>
    <property type="match status" value="1"/>
</dbReference>
<dbReference type="Pfam" id="PF01612">
    <property type="entry name" value="DNA_pol_A_exo1"/>
    <property type="match status" value="1"/>
</dbReference>
<dbReference type="InterPro" id="IPR010997">
    <property type="entry name" value="HRDC-like_sf"/>
</dbReference>
<dbReference type="Pfam" id="PF00570">
    <property type="entry name" value="HRDC"/>
    <property type="match status" value="1"/>
</dbReference>
<dbReference type="SUPFAM" id="SSF53098">
    <property type="entry name" value="Ribonuclease H-like"/>
    <property type="match status" value="1"/>
</dbReference>
<evidence type="ECO:0000256" key="4">
    <source>
        <dbReference type="ARBA" id="ARBA00022801"/>
    </source>
</evidence>
<dbReference type="RefSeq" id="WP_188900887.1">
    <property type="nucleotide sequence ID" value="NZ_BMKS01000007.1"/>
</dbReference>
<dbReference type="AlphaFoldDB" id="A0A8J3EBH0"/>
<keyword evidence="2 6" id="KW-0819">tRNA processing</keyword>
<dbReference type="Gene3D" id="3.30.420.10">
    <property type="entry name" value="Ribonuclease H-like superfamily/Ribonuclease H"/>
    <property type="match status" value="1"/>
</dbReference>
<evidence type="ECO:0000256" key="3">
    <source>
        <dbReference type="ARBA" id="ARBA00022722"/>
    </source>
</evidence>
<dbReference type="InterPro" id="IPR044876">
    <property type="entry name" value="HRDC_dom_sf"/>
</dbReference>
<dbReference type="Proteomes" id="UP000597507">
    <property type="component" value="Unassembled WGS sequence"/>
</dbReference>
<dbReference type="EC" id="3.1.13.5" evidence="6"/>
<evidence type="ECO:0000256" key="2">
    <source>
        <dbReference type="ARBA" id="ARBA00022694"/>
    </source>
</evidence>
<evidence type="ECO:0000256" key="1">
    <source>
        <dbReference type="ARBA" id="ARBA00022490"/>
    </source>
</evidence>
<keyword evidence="5 6" id="KW-0269">Exonuclease</keyword>
<comment type="similarity">
    <text evidence="6">Belongs to the RNase D family.</text>
</comment>